<comment type="caution">
    <text evidence="1">The sequence shown here is derived from an EMBL/GenBank/DDBJ whole genome shotgun (WGS) entry which is preliminary data.</text>
</comment>
<reference evidence="1 2" key="1">
    <citation type="submission" date="2020-09" db="EMBL/GenBank/DDBJ databases">
        <title>De no assembly of potato wild relative species, Solanum commersonii.</title>
        <authorList>
            <person name="Cho K."/>
        </authorList>
    </citation>
    <scope>NUCLEOTIDE SEQUENCE [LARGE SCALE GENOMIC DNA]</scope>
    <source>
        <strain evidence="1">LZ3.2</strain>
        <tissue evidence="1">Leaf</tissue>
    </source>
</reference>
<sequence length="73" mass="8165">MATQLGARVLWLMGVGVIVPYMQPGVIVSCEDMKNKIGVIVPCEDIKIKYGFYCALYAIKGYCALLRHENKIK</sequence>
<keyword evidence="2" id="KW-1185">Reference proteome</keyword>
<name>A0A9J6A5W4_SOLCO</name>
<dbReference type="AlphaFoldDB" id="A0A9J6A5W4"/>
<gene>
    <name evidence="1" type="ORF">H5410_005155</name>
</gene>
<organism evidence="1 2">
    <name type="scientific">Solanum commersonii</name>
    <name type="common">Commerson's wild potato</name>
    <name type="synonym">Commerson's nightshade</name>
    <dbReference type="NCBI Taxonomy" id="4109"/>
    <lineage>
        <taxon>Eukaryota</taxon>
        <taxon>Viridiplantae</taxon>
        <taxon>Streptophyta</taxon>
        <taxon>Embryophyta</taxon>
        <taxon>Tracheophyta</taxon>
        <taxon>Spermatophyta</taxon>
        <taxon>Magnoliopsida</taxon>
        <taxon>eudicotyledons</taxon>
        <taxon>Gunneridae</taxon>
        <taxon>Pentapetalae</taxon>
        <taxon>asterids</taxon>
        <taxon>lamiids</taxon>
        <taxon>Solanales</taxon>
        <taxon>Solanaceae</taxon>
        <taxon>Solanoideae</taxon>
        <taxon>Solaneae</taxon>
        <taxon>Solanum</taxon>
    </lineage>
</organism>
<evidence type="ECO:0000313" key="2">
    <source>
        <dbReference type="Proteomes" id="UP000824120"/>
    </source>
</evidence>
<dbReference type="EMBL" id="JACXVP010000002">
    <property type="protein sequence ID" value="KAG5619937.1"/>
    <property type="molecule type" value="Genomic_DNA"/>
</dbReference>
<protein>
    <submittedName>
        <fullName evidence="1">Uncharacterized protein</fullName>
    </submittedName>
</protein>
<proteinExistence type="predicted"/>
<dbReference type="Proteomes" id="UP000824120">
    <property type="component" value="Chromosome 2"/>
</dbReference>
<evidence type="ECO:0000313" key="1">
    <source>
        <dbReference type="EMBL" id="KAG5619937.1"/>
    </source>
</evidence>
<accession>A0A9J6A5W4</accession>